<feature type="transmembrane region" description="Helical" evidence="1">
    <location>
        <begin position="51"/>
        <end position="73"/>
    </location>
</feature>
<dbReference type="InterPro" id="IPR051532">
    <property type="entry name" value="Ester_Hydrolysis_Enzymes"/>
</dbReference>
<dbReference type="CDD" id="cd00229">
    <property type="entry name" value="SGNH_hydrolase"/>
    <property type="match status" value="1"/>
</dbReference>
<keyword evidence="1" id="KW-0812">Transmembrane</keyword>
<feature type="transmembrane region" description="Helical" evidence="1">
    <location>
        <begin position="12"/>
        <end position="31"/>
    </location>
</feature>
<evidence type="ECO:0000256" key="1">
    <source>
        <dbReference type="SAM" id="Phobius"/>
    </source>
</evidence>
<sequence>MSTAYEWIKQLLFSLYVTIRVYCLVVNRLIFDPKPYSGRYGHKIVIIGDGFALGFGGTLIPGLGGGIATALHLKLADDRNIKQTWQLYNRGSYGSTSEDWLPSAESKRKVKAHLLEKTVNERKIADAEVYFVLVGSEDISKIQGEGISAEEIVNNLKSICQYLRKKDKEVYLTTIPTADASQKGGKYLETAKKCNELILQYLEESADGVKAGPRIDLGNIEYDRDDLYWSDGKHFNSVGYEKIAKDFLFNSKSDLVKLEFARFKKDLGY</sequence>
<dbReference type="InterPro" id="IPR001087">
    <property type="entry name" value="GDSL"/>
</dbReference>
<proteinExistence type="predicted"/>
<organism evidence="2 3">
    <name type="scientific">Basidiobolus ranarum</name>
    <dbReference type="NCBI Taxonomy" id="34480"/>
    <lineage>
        <taxon>Eukaryota</taxon>
        <taxon>Fungi</taxon>
        <taxon>Fungi incertae sedis</taxon>
        <taxon>Zoopagomycota</taxon>
        <taxon>Entomophthoromycotina</taxon>
        <taxon>Basidiobolomycetes</taxon>
        <taxon>Basidiobolales</taxon>
        <taxon>Basidiobolaceae</taxon>
        <taxon>Basidiobolus</taxon>
    </lineage>
</organism>
<dbReference type="Proteomes" id="UP001479436">
    <property type="component" value="Unassembled WGS sequence"/>
</dbReference>
<dbReference type="PANTHER" id="PTHR30383">
    <property type="entry name" value="THIOESTERASE 1/PROTEASE 1/LYSOPHOSPHOLIPASE L1"/>
    <property type="match status" value="1"/>
</dbReference>
<keyword evidence="3" id="KW-1185">Reference proteome</keyword>
<evidence type="ECO:0008006" key="4">
    <source>
        <dbReference type="Google" id="ProtNLM"/>
    </source>
</evidence>
<dbReference type="Gene3D" id="3.40.50.1110">
    <property type="entry name" value="SGNH hydrolase"/>
    <property type="match status" value="1"/>
</dbReference>
<gene>
    <name evidence="2" type="ORF">K7432_015819</name>
</gene>
<name>A0ABR2WFL6_9FUNG</name>
<keyword evidence="1" id="KW-0472">Membrane</keyword>
<keyword evidence="1" id="KW-1133">Transmembrane helix</keyword>
<dbReference type="EMBL" id="JASJQH010002296">
    <property type="protein sequence ID" value="KAK9760305.1"/>
    <property type="molecule type" value="Genomic_DNA"/>
</dbReference>
<accession>A0ABR2WFL6</accession>
<evidence type="ECO:0000313" key="3">
    <source>
        <dbReference type="Proteomes" id="UP001479436"/>
    </source>
</evidence>
<protein>
    <recommendedName>
        <fullName evidence="4">SGNH hydrolase-type esterase domain-containing protein</fullName>
    </recommendedName>
</protein>
<dbReference type="InterPro" id="IPR036514">
    <property type="entry name" value="SGNH_hydro_sf"/>
</dbReference>
<dbReference type="Pfam" id="PF00657">
    <property type="entry name" value="Lipase_GDSL"/>
    <property type="match status" value="1"/>
</dbReference>
<dbReference type="PANTHER" id="PTHR30383:SF5">
    <property type="entry name" value="SGNH HYDROLASE-TYPE ESTERASE DOMAIN-CONTAINING PROTEIN"/>
    <property type="match status" value="1"/>
</dbReference>
<comment type="caution">
    <text evidence="2">The sequence shown here is derived from an EMBL/GenBank/DDBJ whole genome shotgun (WGS) entry which is preliminary data.</text>
</comment>
<evidence type="ECO:0000313" key="2">
    <source>
        <dbReference type="EMBL" id="KAK9760305.1"/>
    </source>
</evidence>
<dbReference type="SUPFAM" id="SSF52266">
    <property type="entry name" value="SGNH hydrolase"/>
    <property type="match status" value="1"/>
</dbReference>
<reference evidence="2 3" key="1">
    <citation type="submission" date="2023-04" db="EMBL/GenBank/DDBJ databases">
        <title>Genome of Basidiobolus ranarum AG-B5.</title>
        <authorList>
            <person name="Stajich J.E."/>
            <person name="Carter-House D."/>
            <person name="Gryganskyi A."/>
        </authorList>
    </citation>
    <scope>NUCLEOTIDE SEQUENCE [LARGE SCALE GENOMIC DNA]</scope>
    <source>
        <strain evidence="2 3">AG-B5</strain>
    </source>
</reference>